<accession>A0A7X9X6C7</accession>
<evidence type="ECO:0000313" key="2">
    <source>
        <dbReference type="Proteomes" id="UP000583127"/>
    </source>
</evidence>
<organism evidence="1 2">
    <name type="scientific">Paraburkholderia antibiotica</name>
    <dbReference type="NCBI Taxonomy" id="2728839"/>
    <lineage>
        <taxon>Bacteria</taxon>
        <taxon>Pseudomonadati</taxon>
        <taxon>Pseudomonadota</taxon>
        <taxon>Betaproteobacteria</taxon>
        <taxon>Burkholderiales</taxon>
        <taxon>Burkholderiaceae</taxon>
        <taxon>Paraburkholderia</taxon>
    </lineage>
</organism>
<dbReference type="EMBL" id="JABBFZ010000008">
    <property type="protein sequence ID" value="NML32339.1"/>
    <property type="molecule type" value="Genomic_DNA"/>
</dbReference>
<reference evidence="1 2" key="1">
    <citation type="submission" date="2020-04" db="EMBL/GenBank/DDBJ databases">
        <title>Paraburkholderia sp. G-4-1-8 isolated from soil.</title>
        <authorList>
            <person name="Dahal R.H."/>
        </authorList>
    </citation>
    <scope>NUCLEOTIDE SEQUENCE [LARGE SCALE GENOMIC DNA]</scope>
    <source>
        <strain evidence="1 2">G-4-1-8</strain>
    </source>
</reference>
<sequence length="293" mass="32179">MNDTSIDAWMLGLNRHLTQIPPGGGRYSNGRPAFIAALTPQEWRLLNLQGIGGDFATIVAAAWEQDQGRFRALLLAYVRIATLTGFASPPFDSRLCFTDPLLALAAGDEETYKIQIPAADDWDDPEDSSVESIVLLVTKLMVTIEHGLSWPEVWRRFAERVLAGSGAFDRALAETLIAFHTGGADSLTPFGKVAATFRRANWARTRYGALAGFPLLPVGIVELARRKNLAVTEDLAAMLPVTALAYRRVVVTDIPELPFRFPAELDFLNTLLANPETWPSLAAQLRVKWHAPA</sequence>
<evidence type="ECO:0000313" key="1">
    <source>
        <dbReference type="EMBL" id="NML32339.1"/>
    </source>
</evidence>
<dbReference type="Proteomes" id="UP000583127">
    <property type="component" value="Unassembled WGS sequence"/>
</dbReference>
<proteinExistence type="predicted"/>
<protein>
    <submittedName>
        <fullName evidence="1">Uncharacterized protein</fullName>
    </submittedName>
</protein>
<gene>
    <name evidence="1" type="ORF">HHL14_16030</name>
</gene>
<keyword evidence="2" id="KW-1185">Reference proteome</keyword>
<comment type="caution">
    <text evidence="1">The sequence shown here is derived from an EMBL/GenBank/DDBJ whole genome shotgun (WGS) entry which is preliminary data.</text>
</comment>
<name>A0A7X9X6C7_9BURK</name>
<dbReference type="AlphaFoldDB" id="A0A7X9X6C7"/>
<dbReference type="RefSeq" id="WP_169498586.1">
    <property type="nucleotide sequence ID" value="NZ_JABBFZ010000008.1"/>
</dbReference>